<dbReference type="RefSeq" id="WP_147032534.1">
    <property type="nucleotide sequence ID" value="NZ_CP042436.1"/>
</dbReference>
<dbReference type="KEGG" id="mgin:FRZ54_15720"/>
<keyword evidence="1" id="KW-0732">Signal</keyword>
<dbReference type="Gene3D" id="2.120.10.30">
    <property type="entry name" value="TolB, C-terminal domain"/>
    <property type="match status" value="1"/>
</dbReference>
<dbReference type="SUPFAM" id="SSF69304">
    <property type="entry name" value="Tricorn protease N-terminal domain"/>
    <property type="match status" value="1"/>
</dbReference>
<accession>A0A5B8V022</accession>
<dbReference type="OrthoDB" id="9799878at2"/>
<evidence type="ECO:0000313" key="3">
    <source>
        <dbReference type="Proteomes" id="UP000321479"/>
    </source>
</evidence>
<reference evidence="2 3" key="1">
    <citation type="journal article" date="2017" name="Curr. Microbiol.">
        <title>Mucilaginibacter ginsenosidivorans sp. nov., Isolated from Soil of Ginseng Field.</title>
        <authorList>
            <person name="Kim M.M."/>
            <person name="Siddiqi M.Z."/>
            <person name="Im W.T."/>
        </authorList>
    </citation>
    <scope>NUCLEOTIDE SEQUENCE [LARGE SCALE GENOMIC DNA]</scope>
    <source>
        <strain evidence="2 3">Gsoil 3017</strain>
    </source>
</reference>
<dbReference type="Proteomes" id="UP000321479">
    <property type="component" value="Chromosome"/>
</dbReference>
<dbReference type="PANTHER" id="PTHR36842:SF1">
    <property type="entry name" value="PROTEIN TOLB"/>
    <property type="match status" value="1"/>
</dbReference>
<name>A0A5B8V022_9SPHI</name>
<dbReference type="AlphaFoldDB" id="A0A5B8V022"/>
<keyword evidence="3" id="KW-1185">Reference proteome</keyword>
<sequence length="939" mass="106525">MIRSALKNKCPVQVLLLLLLATATKSSAQQFGGNPPSIKWEQVKTPAAKVIFPKGLDSLAFEVADIIRRMNDAIKPTIGTKQKQVSIVLQNQTTVANAYVGLAPFRSEFYLTPEQNSFEIGSLPWASQLSIHEFRHVQQYNNFNVGFSRFLRILFGEGGQALGNDLAIPNWFFEGDAVFNETLVSEQGRGRLPYFFNGYRALWAAGKDYSWMKLRNGSYRDYIPDWYPMGYMLVAYGREKYGDNFWRKVTQDAAAFTGGVYPLQHAVKKYAGVSYPQFRNDALDHFKKEFGSDGKNTNLPEHFVANEEYPAFVNDSTLIYMKSTYDRLPAFVIKTGNKEKSIRTRDASLDNYFAYHNGKIIYAAYRSDLRWTYRDYSELQLLDVATGKEKRLTKSSKYFAPDFSPDGKTIVAVQVGPSGKSEIHLLSAVGGKRLQIVANSDKLFFTYPKFYGEDKLISAVRNVEGKMSVAEIDIKTGQVKYLVHFTFEPIAFLKVKDNLVYYTQSGWVDDLFCYDLVSGKKYWLPNPENHGAIGYYQPAVAEHKLAWVGFTADGYKITEINRKSVEWFEVKDAINSSVTPDMGIAALHNNAAAHLLDSVKQQPLPVAKYPKTYHLFNFHSIIPTISDPDYSIAIIGENVLNTFQSQISFGYNRDEGYKDIGFDAIYGAWFPFIRMGLDYTIDRKGFFKTGNIYWNEVNIHGGLQFPFNLSRGRQITGLSFGTDVYYSQANFHTADIGSSRYTYLNNYVRFATHIQQARQNIYPRFGQSISLNYKNAITGLTASQFLASGNFFFPGLAINHNLVINAAHQQKGDDNQIDFTNSFPFARGYVAENLYSMNKIGADYHFPIAYPDKGAANTIYFLRLRGDLFYDCSRVSDAFTVGEHHRSFRSAGAAIFFDTQWFNQVPISFGFRYDRLLDPDVFGGSGRNRFEIILPVAVF</sequence>
<evidence type="ECO:0000256" key="1">
    <source>
        <dbReference type="SAM" id="SignalP"/>
    </source>
</evidence>
<dbReference type="EMBL" id="CP042436">
    <property type="protein sequence ID" value="QEC63961.1"/>
    <property type="molecule type" value="Genomic_DNA"/>
</dbReference>
<evidence type="ECO:0000313" key="2">
    <source>
        <dbReference type="EMBL" id="QEC63961.1"/>
    </source>
</evidence>
<feature type="chain" id="PRO_5022678027" evidence="1">
    <location>
        <begin position="29"/>
        <end position="939"/>
    </location>
</feature>
<organism evidence="2 3">
    <name type="scientific">Mucilaginibacter ginsenosidivorans</name>
    <dbReference type="NCBI Taxonomy" id="398053"/>
    <lineage>
        <taxon>Bacteria</taxon>
        <taxon>Pseudomonadati</taxon>
        <taxon>Bacteroidota</taxon>
        <taxon>Sphingobacteriia</taxon>
        <taxon>Sphingobacteriales</taxon>
        <taxon>Sphingobacteriaceae</taxon>
        <taxon>Mucilaginibacter</taxon>
    </lineage>
</organism>
<protein>
    <submittedName>
        <fullName evidence="2">Uncharacterized protein</fullName>
    </submittedName>
</protein>
<feature type="signal peptide" evidence="1">
    <location>
        <begin position="1"/>
        <end position="28"/>
    </location>
</feature>
<proteinExistence type="predicted"/>
<dbReference type="PANTHER" id="PTHR36842">
    <property type="entry name" value="PROTEIN TOLB HOMOLOG"/>
    <property type="match status" value="1"/>
</dbReference>
<gene>
    <name evidence="2" type="ORF">FRZ54_15720</name>
</gene>
<dbReference type="InterPro" id="IPR011042">
    <property type="entry name" value="6-blade_b-propeller_TolB-like"/>
</dbReference>